<dbReference type="InterPro" id="IPR035892">
    <property type="entry name" value="C2_domain_sf"/>
</dbReference>
<dbReference type="AlphaFoldDB" id="A0AAV8TH55"/>
<dbReference type="SUPFAM" id="SSF49562">
    <property type="entry name" value="C2 domain (Calcium/lipid-binding domain, CaLB)"/>
    <property type="match status" value="1"/>
</dbReference>
<dbReference type="GO" id="GO:0046872">
    <property type="term" value="F:metal ion binding"/>
    <property type="evidence" value="ECO:0007669"/>
    <property type="project" value="UniProtKB-KW"/>
</dbReference>
<dbReference type="Pfam" id="PF00168">
    <property type="entry name" value="C2"/>
    <property type="match status" value="1"/>
</dbReference>
<reference evidence="4 5" key="1">
    <citation type="submission" date="2021-09" db="EMBL/GenBank/DDBJ databases">
        <title>Genomic insights and catalytic innovation underlie evolution of tropane alkaloids biosynthesis.</title>
        <authorList>
            <person name="Wang Y.-J."/>
            <person name="Tian T."/>
            <person name="Huang J.-P."/>
            <person name="Huang S.-X."/>
        </authorList>
    </citation>
    <scope>NUCLEOTIDE SEQUENCE [LARGE SCALE GENOMIC DNA]</scope>
    <source>
        <strain evidence="4">KIB-2018</strain>
        <tissue evidence="4">Leaf</tissue>
    </source>
</reference>
<evidence type="ECO:0000259" key="3">
    <source>
        <dbReference type="PROSITE" id="PS50004"/>
    </source>
</evidence>
<dbReference type="Gene3D" id="2.60.40.150">
    <property type="entry name" value="C2 domain"/>
    <property type="match status" value="1"/>
</dbReference>
<gene>
    <name evidence="4" type="ORF">K2173_020594</name>
</gene>
<protein>
    <recommendedName>
        <fullName evidence="3">C2 domain-containing protein</fullName>
    </recommendedName>
</protein>
<accession>A0AAV8TH55</accession>
<dbReference type="PANTHER" id="PTHR46502">
    <property type="entry name" value="C2 DOMAIN-CONTAINING"/>
    <property type="match status" value="1"/>
</dbReference>
<dbReference type="PANTHER" id="PTHR46502:SF15">
    <property type="entry name" value="16 KDA PHLOEM PROTEIN 1"/>
    <property type="match status" value="1"/>
</dbReference>
<sequence length="163" mass="18206">MAIGILEVSLVGAKSLAGTDFLGRMDPYVVIKYKSQERRSSVARGQGGSPSWNEKHKLRVEYPGEGNDYKLILRIMDEDTFSADDFVGEATHRGVTLLQSYVKDLLALGVDNGTAELHPRKYSVTNANQCYCGEIQVGLNFTLKEVMDENDEEKYGGWNESEY</sequence>
<dbReference type="Proteomes" id="UP001159364">
    <property type="component" value="Linkage Group LG05"/>
</dbReference>
<evidence type="ECO:0000313" key="4">
    <source>
        <dbReference type="EMBL" id="KAJ8766078.1"/>
    </source>
</evidence>
<evidence type="ECO:0000313" key="5">
    <source>
        <dbReference type="Proteomes" id="UP001159364"/>
    </source>
</evidence>
<feature type="domain" description="C2" evidence="3">
    <location>
        <begin position="1"/>
        <end position="107"/>
    </location>
</feature>
<keyword evidence="2" id="KW-0106">Calcium</keyword>
<keyword evidence="1" id="KW-0479">Metal-binding</keyword>
<proteinExistence type="predicted"/>
<keyword evidence="5" id="KW-1185">Reference proteome</keyword>
<dbReference type="SMART" id="SM00239">
    <property type="entry name" value="C2"/>
    <property type="match status" value="1"/>
</dbReference>
<dbReference type="EMBL" id="JAIWQS010000005">
    <property type="protein sequence ID" value="KAJ8766078.1"/>
    <property type="molecule type" value="Genomic_DNA"/>
</dbReference>
<evidence type="ECO:0000256" key="2">
    <source>
        <dbReference type="ARBA" id="ARBA00022837"/>
    </source>
</evidence>
<dbReference type="InterPro" id="IPR000008">
    <property type="entry name" value="C2_dom"/>
</dbReference>
<comment type="caution">
    <text evidence="4">The sequence shown here is derived from an EMBL/GenBank/DDBJ whole genome shotgun (WGS) entry which is preliminary data.</text>
</comment>
<evidence type="ECO:0000256" key="1">
    <source>
        <dbReference type="ARBA" id="ARBA00022723"/>
    </source>
</evidence>
<name>A0AAV8TH55_9ROSI</name>
<dbReference type="PROSITE" id="PS50004">
    <property type="entry name" value="C2"/>
    <property type="match status" value="1"/>
</dbReference>
<organism evidence="4 5">
    <name type="scientific">Erythroxylum novogranatense</name>
    <dbReference type="NCBI Taxonomy" id="1862640"/>
    <lineage>
        <taxon>Eukaryota</taxon>
        <taxon>Viridiplantae</taxon>
        <taxon>Streptophyta</taxon>
        <taxon>Embryophyta</taxon>
        <taxon>Tracheophyta</taxon>
        <taxon>Spermatophyta</taxon>
        <taxon>Magnoliopsida</taxon>
        <taxon>eudicotyledons</taxon>
        <taxon>Gunneridae</taxon>
        <taxon>Pentapetalae</taxon>
        <taxon>rosids</taxon>
        <taxon>fabids</taxon>
        <taxon>Malpighiales</taxon>
        <taxon>Erythroxylaceae</taxon>
        <taxon>Erythroxylum</taxon>
    </lineage>
</organism>